<feature type="compositionally biased region" description="Polar residues" evidence="3">
    <location>
        <begin position="256"/>
        <end position="265"/>
    </location>
</feature>
<dbReference type="InterPro" id="IPR036568">
    <property type="entry name" value="GGCT-like_sf"/>
</dbReference>
<dbReference type="SUPFAM" id="SSF110857">
    <property type="entry name" value="Gamma-glutamyl cyclotransferase-like"/>
    <property type="match status" value="1"/>
</dbReference>
<gene>
    <name evidence="5" type="primary">g4541</name>
    <name evidence="5" type="ORF">EsDP_00004541</name>
</gene>
<reference evidence="6" key="1">
    <citation type="submission" date="2024-06" db="EMBL/GenBank/DDBJ databases">
        <title>Draft Genome Sequences of Epichloe bromicola Strains Isolated from Elymus ciliaris.</title>
        <authorList>
            <consortium name="Epichloe bromicola genome sequencing consortium"/>
            <person name="Miura A."/>
            <person name="Imano S."/>
            <person name="Ashida A."/>
            <person name="Sato I."/>
            <person name="Chiba S."/>
            <person name="Tanaka A."/>
            <person name="Camagna M."/>
            <person name="Takemoto D."/>
        </authorList>
    </citation>
    <scope>NUCLEOTIDE SEQUENCE [LARGE SCALE GENOMIC DNA]</scope>
    <source>
        <strain evidence="6">DP</strain>
    </source>
</reference>
<evidence type="ECO:0000256" key="3">
    <source>
        <dbReference type="SAM" id="MobiDB-lite"/>
    </source>
</evidence>
<protein>
    <recommendedName>
        <fullName evidence="1">gamma-glutamylcyclotransferase</fullName>
        <ecNumber evidence="1">4.3.2.9</ecNumber>
    </recommendedName>
</protein>
<dbReference type="Gene3D" id="3.10.490.10">
    <property type="entry name" value="Gamma-glutamyl cyclotransferase-like"/>
    <property type="match status" value="1"/>
</dbReference>
<dbReference type="InterPro" id="IPR013024">
    <property type="entry name" value="GGCT-like"/>
</dbReference>
<evidence type="ECO:0000313" key="6">
    <source>
        <dbReference type="Proteomes" id="UP001562357"/>
    </source>
</evidence>
<dbReference type="Proteomes" id="UP001562357">
    <property type="component" value="Unassembled WGS sequence"/>
</dbReference>
<organism evidence="5 6">
    <name type="scientific">Epichloe bromicola</name>
    <dbReference type="NCBI Taxonomy" id="79588"/>
    <lineage>
        <taxon>Eukaryota</taxon>
        <taxon>Fungi</taxon>
        <taxon>Dikarya</taxon>
        <taxon>Ascomycota</taxon>
        <taxon>Pezizomycotina</taxon>
        <taxon>Sordariomycetes</taxon>
        <taxon>Hypocreomycetidae</taxon>
        <taxon>Hypocreales</taxon>
        <taxon>Clavicipitaceae</taxon>
        <taxon>Epichloe</taxon>
    </lineage>
</organism>
<accession>A0ABQ0CS06</accession>
<dbReference type="InterPro" id="IPR017939">
    <property type="entry name" value="G-Glutamylcylcotransferase"/>
</dbReference>
<feature type="domain" description="Gamma-glutamylcyclotransferase AIG2-like" evidence="4">
    <location>
        <begin position="62"/>
        <end position="147"/>
    </location>
</feature>
<dbReference type="InterPro" id="IPR009288">
    <property type="entry name" value="AIG2-like_dom"/>
</dbReference>
<dbReference type="PANTHER" id="PTHR12935">
    <property type="entry name" value="GAMMA-GLUTAMYLCYCLOTRANSFERASE"/>
    <property type="match status" value="1"/>
</dbReference>
<comment type="caution">
    <text evidence="5">The sequence shown here is derived from an EMBL/GenBank/DDBJ whole genome shotgun (WGS) entry which is preliminary data.</text>
</comment>
<evidence type="ECO:0000256" key="1">
    <source>
        <dbReference type="ARBA" id="ARBA00012346"/>
    </source>
</evidence>
<dbReference type="Pfam" id="PF06094">
    <property type="entry name" value="GGACT"/>
    <property type="match status" value="1"/>
</dbReference>
<dbReference type="EMBL" id="BAAFGZ010000178">
    <property type="protein sequence ID" value="GAB0136230.1"/>
    <property type="molecule type" value="Genomic_DNA"/>
</dbReference>
<keyword evidence="6" id="KW-1185">Reference proteome</keyword>
<dbReference type="EC" id="4.3.2.9" evidence="1"/>
<sequence length="272" mass="30631">MRDFPLPSFFSYHQLPLIHSIPPHPMTGRQGAPTGNNWGTIDTVTTPDDEAWAGEARQAKYYFAYGSNLYMRQMQRRCPNSRYVGFGRLPNFRWQINQRGFANVVAAEGHWVDGLVYEIDDGDEGKLDVSEGVSKGAYEKKHMAVLVKLAGYSLYRRPVSWLVARGGPSAARKTAKHRHAKNAKNKSHLHLLERQASNVLVYMSLLHVADSGPRDEYVDRINRGLRDAVSLGMEEDYIRNSIRPFIPDSGALSHETPVSTRNNSPHGVDVEE</sequence>
<dbReference type="CDD" id="cd06661">
    <property type="entry name" value="GGCT_like"/>
    <property type="match status" value="1"/>
</dbReference>
<feature type="region of interest" description="Disordered" evidence="3">
    <location>
        <begin position="249"/>
        <end position="272"/>
    </location>
</feature>
<evidence type="ECO:0000256" key="2">
    <source>
        <dbReference type="ARBA" id="ARBA00023239"/>
    </source>
</evidence>
<keyword evidence="2" id="KW-0456">Lyase</keyword>
<dbReference type="PANTHER" id="PTHR12935:SF0">
    <property type="entry name" value="GAMMA-GLUTAMYLCYCLOTRANSFERASE"/>
    <property type="match status" value="1"/>
</dbReference>
<evidence type="ECO:0000313" key="5">
    <source>
        <dbReference type="EMBL" id="GAB0136230.1"/>
    </source>
</evidence>
<name>A0ABQ0CS06_9HYPO</name>
<proteinExistence type="predicted"/>
<evidence type="ECO:0000259" key="4">
    <source>
        <dbReference type="Pfam" id="PF06094"/>
    </source>
</evidence>